<organism evidence="1 2">
    <name type="scientific">Pristionchus mayeri</name>
    <dbReference type="NCBI Taxonomy" id="1317129"/>
    <lineage>
        <taxon>Eukaryota</taxon>
        <taxon>Metazoa</taxon>
        <taxon>Ecdysozoa</taxon>
        <taxon>Nematoda</taxon>
        <taxon>Chromadorea</taxon>
        <taxon>Rhabditida</taxon>
        <taxon>Rhabditina</taxon>
        <taxon>Diplogasteromorpha</taxon>
        <taxon>Diplogasteroidea</taxon>
        <taxon>Neodiplogasteridae</taxon>
        <taxon>Pristionchus</taxon>
    </lineage>
</organism>
<protein>
    <submittedName>
        <fullName evidence="1">Uncharacterized protein</fullName>
    </submittedName>
</protein>
<gene>
    <name evidence="1" type="ORF">PMAYCL1PPCAC_09448</name>
</gene>
<proteinExistence type="predicted"/>
<sequence>VPLPLPLHCLNGYNIHIFEDVSEQLQKSRVDPKIVCNSCQMNFSPANVRMCTKEGCSMLNQLICLACALDGDHGGHVVKYDVMLEKIRWKLRDEVNIICSKVEDKKQSVTEKTNQLTKLFDEINKNLSKAQMLMLSSNWRTFLQSRKRRSTRK</sequence>
<reference evidence="2" key="1">
    <citation type="submission" date="2022-10" db="EMBL/GenBank/DDBJ databases">
        <title>Genome assembly of Pristionchus species.</title>
        <authorList>
            <person name="Yoshida K."/>
            <person name="Sommer R.J."/>
        </authorList>
    </citation>
    <scope>NUCLEOTIDE SEQUENCE [LARGE SCALE GENOMIC DNA]</scope>
    <source>
        <strain evidence="2">RS5460</strain>
    </source>
</reference>
<comment type="caution">
    <text evidence="1">The sequence shown here is derived from an EMBL/GenBank/DDBJ whole genome shotgun (WGS) entry which is preliminary data.</text>
</comment>
<keyword evidence="2" id="KW-1185">Reference proteome</keyword>
<dbReference type="AlphaFoldDB" id="A0AAN4ZIZ1"/>
<dbReference type="EMBL" id="BTRK01000002">
    <property type="protein sequence ID" value="GMR39253.1"/>
    <property type="molecule type" value="Genomic_DNA"/>
</dbReference>
<accession>A0AAN4ZIZ1</accession>
<evidence type="ECO:0000313" key="1">
    <source>
        <dbReference type="EMBL" id="GMR39253.1"/>
    </source>
</evidence>
<evidence type="ECO:0000313" key="2">
    <source>
        <dbReference type="Proteomes" id="UP001328107"/>
    </source>
</evidence>
<name>A0AAN4ZIZ1_9BILA</name>
<feature type="non-terminal residue" evidence="1">
    <location>
        <position position="1"/>
    </location>
</feature>
<dbReference type="Proteomes" id="UP001328107">
    <property type="component" value="Unassembled WGS sequence"/>
</dbReference>